<dbReference type="AlphaFoldDB" id="A0A9P0C5C3"/>
<sequence>MPIYRIAIQKDAECQVNFSTKASANVYCQAKPYYRSVKVGTRPIQRKEIATSPMKGSQNDLDSTLQSSEMSSDDVHGDSSYAPSEYASNYSDESSIVAFRKTNDMETLRSLLIGLMKQHPKVYVGKLHAFLEKAPRKCLMIVHDEAHTVPSWGVEFRPSLLRVRDVIKKFGVVQHVFVSATLTTEDIQFFRGIYGLGDVRVISDMSLRKEISYKVIDITDVSASYKSLEGVEKNPLPLMSYLHFADYPNQQLIIFAENIKKLEKLRGAFKELNVEPAIFHGSLTDARKSSEITNWLSGKRQILLATSAVSLGVSNPRCSVTVHLGPSSSVNNFIQESSRAGRKGQESTCLVILDASFTYRKMSRSIEYRQSLDLKLYDEIKPGTTSKGNNQLLAWYVVTQRHTCIQQVLIKSIDPSATPDKCDNNRRKGKRPFSKSSVSPDAKKKGHPNHKIFCTPFDTKSILSMLHGSTNHDSKVRIDGSPLLLT</sequence>
<keyword evidence="7" id="KW-1185">Reference proteome</keyword>
<dbReference type="GO" id="GO:0043138">
    <property type="term" value="F:3'-5' DNA helicase activity"/>
    <property type="evidence" value="ECO:0007669"/>
    <property type="project" value="UniProtKB-EC"/>
</dbReference>
<dbReference type="PROSITE" id="PS51194">
    <property type="entry name" value="HELICASE_CTER"/>
    <property type="match status" value="1"/>
</dbReference>
<dbReference type="InterPro" id="IPR027417">
    <property type="entry name" value="P-loop_NTPase"/>
</dbReference>
<accession>A0A9P0C5C3</accession>
<comment type="similarity">
    <text evidence="1">Belongs to the helicase family. RecQ subfamily.</text>
</comment>
<reference evidence="6" key="1">
    <citation type="submission" date="2021-12" db="EMBL/GenBank/DDBJ databases">
        <authorList>
            <person name="King R."/>
        </authorList>
    </citation>
    <scope>NUCLEOTIDE SEQUENCE</scope>
</reference>
<dbReference type="PANTHER" id="PTHR13710">
    <property type="entry name" value="DNA HELICASE RECQ FAMILY MEMBER"/>
    <property type="match status" value="1"/>
</dbReference>
<dbReference type="GO" id="GO:0005737">
    <property type="term" value="C:cytoplasm"/>
    <property type="evidence" value="ECO:0007669"/>
    <property type="project" value="TreeGrafter"/>
</dbReference>
<proteinExistence type="inferred from homology"/>
<evidence type="ECO:0000313" key="7">
    <source>
        <dbReference type="Proteomes" id="UP001152759"/>
    </source>
</evidence>
<protein>
    <recommendedName>
        <fullName evidence="3">DNA 3'-5' helicase</fullName>
        <ecNumber evidence="3">5.6.2.4</ecNumber>
    </recommendedName>
</protein>
<dbReference type="GO" id="GO:0000724">
    <property type="term" value="P:double-strand break repair via homologous recombination"/>
    <property type="evidence" value="ECO:0007669"/>
    <property type="project" value="TreeGrafter"/>
</dbReference>
<evidence type="ECO:0000313" key="6">
    <source>
        <dbReference type="EMBL" id="CAH0771248.1"/>
    </source>
</evidence>
<dbReference type="Gene3D" id="3.40.50.300">
    <property type="entry name" value="P-loop containing nucleotide triphosphate hydrolases"/>
    <property type="match status" value="2"/>
</dbReference>
<dbReference type="GO" id="GO:0005694">
    <property type="term" value="C:chromosome"/>
    <property type="evidence" value="ECO:0007669"/>
    <property type="project" value="TreeGrafter"/>
</dbReference>
<feature type="compositionally biased region" description="Polar residues" evidence="4">
    <location>
        <begin position="54"/>
        <end position="70"/>
    </location>
</feature>
<evidence type="ECO:0000256" key="1">
    <source>
        <dbReference type="ARBA" id="ARBA00005446"/>
    </source>
</evidence>
<feature type="region of interest" description="Disordered" evidence="4">
    <location>
        <begin position="416"/>
        <end position="450"/>
    </location>
</feature>
<organism evidence="6 7">
    <name type="scientific">Bemisia tabaci</name>
    <name type="common">Sweetpotato whitefly</name>
    <name type="synonym">Aleurodes tabaci</name>
    <dbReference type="NCBI Taxonomy" id="7038"/>
    <lineage>
        <taxon>Eukaryota</taxon>
        <taxon>Metazoa</taxon>
        <taxon>Ecdysozoa</taxon>
        <taxon>Arthropoda</taxon>
        <taxon>Hexapoda</taxon>
        <taxon>Insecta</taxon>
        <taxon>Pterygota</taxon>
        <taxon>Neoptera</taxon>
        <taxon>Paraneoptera</taxon>
        <taxon>Hemiptera</taxon>
        <taxon>Sternorrhyncha</taxon>
        <taxon>Aleyrodoidea</taxon>
        <taxon>Aleyrodidae</taxon>
        <taxon>Aleyrodinae</taxon>
        <taxon>Bemisia</taxon>
    </lineage>
</organism>
<comment type="catalytic activity">
    <reaction evidence="2">
        <text>Couples ATP hydrolysis with the unwinding of duplex DNA by translocating in the 3'-5' direction.</text>
        <dbReference type="EC" id="5.6.2.4"/>
    </reaction>
</comment>
<dbReference type="SUPFAM" id="SSF52540">
    <property type="entry name" value="P-loop containing nucleoside triphosphate hydrolases"/>
    <property type="match status" value="1"/>
</dbReference>
<feature type="domain" description="Helicase C-terminal" evidence="5">
    <location>
        <begin position="237"/>
        <end position="388"/>
    </location>
</feature>
<evidence type="ECO:0000259" key="5">
    <source>
        <dbReference type="PROSITE" id="PS51194"/>
    </source>
</evidence>
<dbReference type="InterPro" id="IPR001650">
    <property type="entry name" value="Helicase_C-like"/>
</dbReference>
<dbReference type="EMBL" id="OU963865">
    <property type="protein sequence ID" value="CAH0771248.1"/>
    <property type="molecule type" value="Genomic_DNA"/>
</dbReference>
<name>A0A9P0C5C3_BEMTA</name>
<dbReference type="Proteomes" id="UP001152759">
    <property type="component" value="Chromosome 4"/>
</dbReference>
<dbReference type="PANTHER" id="PTHR13710:SF154">
    <property type="entry name" value="RECQ HELICASE, PUTATIVE (AFU_ORTHOLOGUE AFUA_6G14720)-RELATED"/>
    <property type="match status" value="1"/>
</dbReference>
<evidence type="ECO:0000256" key="4">
    <source>
        <dbReference type="SAM" id="MobiDB-lite"/>
    </source>
</evidence>
<dbReference type="SMART" id="SM00490">
    <property type="entry name" value="HELICc"/>
    <property type="match status" value="1"/>
</dbReference>
<dbReference type="Pfam" id="PF00271">
    <property type="entry name" value="Helicase_C"/>
    <property type="match status" value="1"/>
</dbReference>
<feature type="region of interest" description="Disordered" evidence="4">
    <location>
        <begin position="50"/>
        <end position="87"/>
    </location>
</feature>
<gene>
    <name evidence="6" type="ORF">BEMITA_LOCUS8020</name>
</gene>
<evidence type="ECO:0000256" key="2">
    <source>
        <dbReference type="ARBA" id="ARBA00034617"/>
    </source>
</evidence>
<dbReference type="EC" id="5.6.2.4" evidence="3"/>
<evidence type="ECO:0000256" key="3">
    <source>
        <dbReference type="ARBA" id="ARBA00034808"/>
    </source>
</evidence>
<dbReference type="GO" id="GO:0009378">
    <property type="term" value="F:four-way junction helicase activity"/>
    <property type="evidence" value="ECO:0007669"/>
    <property type="project" value="TreeGrafter"/>
</dbReference>